<reference evidence="2" key="2">
    <citation type="submission" date="2011-02" db="EMBL/GenBank/DDBJ databases">
        <authorList>
            <person name="MacLean D."/>
        </authorList>
    </citation>
    <scope>NUCLEOTIDE SEQUENCE</scope>
</reference>
<reference evidence="2" key="1">
    <citation type="journal article" date="2011" name="PLoS Biol.">
        <title>Gene gain and loss during evolution of obligate parasitism in the white rust pathogen of Arabidopsis thaliana.</title>
        <authorList>
            <person name="Kemen E."/>
            <person name="Gardiner A."/>
            <person name="Schultz-Larsen T."/>
            <person name="Kemen A.C."/>
            <person name="Balmuth A.L."/>
            <person name="Robert-Seilaniantz A."/>
            <person name="Bailey K."/>
            <person name="Holub E."/>
            <person name="Studholme D.J."/>
            <person name="Maclean D."/>
            <person name="Jones J.D."/>
        </authorList>
    </citation>
    <scope>NUCLEOTIDE SEQUENCE</scope>
</reference>
<organism evidence="2">
    <name type="scientific">Albugo laibachii Nc14</name>
    <dbReference type="NCBI Taxonomy" id="890382"/>
    <lineage>
        <taxon>Eukaryota</taxon>
        <taxon>Sar</taxon>
        <taxon>Stramenopiles</taxon>
        <taxon>Oomycota</taxon>
        <taxon>Peronosporomycetes</taxon>
        <taxon>Albuginales</taxon>
        <taxon>Albuginaceae</taxon>
        <taxon>Albugo</taxon>
    </lineage>
</organism>
<evidence type="ECO:0000313" key="2">
    <source>
        <dbReference type="EMBL" id="CCA26488.1"/>
    </source>
</evidence>
<keyword evidence="1" id="KW-0732">Signal</keyword>
<dbReference type="EMBL" id="FR824422">
    <property type="protein sequence ID" value="CCA26488.1"/>
    <property type="molecule type" value="Genomic_DNA"/>
</dbReference>
<feature type="signal peptide" evidence="1">
    <location>
        <begin position="1"/>
        <end position="30"/>
    </location>
</feature>
<dbReference type="HOGENOM" id="CLU_1436845_0_0_1"/>
<feature type="chain" id="PRO_5003263650" evidence="1">
    <location>
        <begin position="31"/>
        <end position="189"/>
    </location>
</feature>
<dbReference type="AlphaFoldDB" id="F0WYD5"/>
<name>F0WYD5_9STRA</name>
<gene>
    <name evidence="2" type="primary">AlNc14C378G11195</name>
    <name evidence="2" type="ORF">ALNC14_126320</name>
</gene>
<protein>
    <submittedName>
        <fullName evidence="2">AlNc14C378G11195 protein</fullName>
    </submittedName>
</protein>
<accession>F0WYD5</accession>
<sequence length="189" mass="21749">MPPVCMVLNKLLHQLLILWILVVVISPIDSKSIVPDHQREDSATLNIRVDQPLLPENEFAKGTAVAKELENAPRVSVEIKLILWANIIHWLLIFRNMGNFISEGMLAEPKSKSEIKKGCSCFESKTLESWDEQMQEAIVCSIKYHKSFPHGDKSVSREREQKILNMMAAAYKYITTVEKKFAWRRCTYC</sequence>
<proteinExistence type="predicted"/>
<evidence type="ECO:0000256" key="1">
    <source>
        <dbReference type="SAM" id="SignalP"/>
    </source>
</evidence>